<feature type="region of interest" description="Disordered" evidence="2">
    <location>
        <begin position="1"/>
        <end position="24"/>
    </location>
</feature>
<name>A0AA38P064_9AGAR</name>
<keyword evidence="4" id="KW-1185">Reference proteome</keyword>
<organism evidence="3 4">
    <name type="scientific">Lentinula raphanica</name>
    <dbReference type="NCBI Taxonomy" id="153919"/>
    <lineage>
        <taxon>Eukaryota</taxon>
        <taxon>Fungi</taxon>
        <taxon>Dikarya</taxon>
        <taxon>Basidiomycota</taxon>
        <taxon>Agaricomycotina</taxon>
        <taxon>Agaricomycetes</taxon>
        <taxon>Agaricomycetidae</taxon>
        <taxon>Agaricales</taxon>
        <taxon>Marasmiineae</taxon>
        <taxon>Omphalotaceae</taxon>
        <taxon>Lentinula</taxon>
    </lineage>
</organism>
<reference evidence="3" key="1">
    <citation type="submission" date="2022-08" db="EMBL/GenBank/DDBJ databases">
        <authorList>
            <consortium name="DOE Joint Genome Institute"/>
            <person name="Min B."/>
            <person name="Riley R."/>
            <person name="Sierra-Patev S."/>
            <person name="Naranjo-Ortiz M."/>
            <person name="Looney B."/>
            <person name="Konkel Z."/>
            <person name="Slot J.C."/>
            <person name="Sakamoto Y."/>
            <person name="Steenwyk J.L."/>
            <person name="Rokas A."/>
            <person name="Carro J."/>
            <person name="Camarero S."/>
            <person name="Ferreira P."/>
            <person name="Molpeceres G."/>
            <person name="Ruiz-Duenas F.J."/>
            <person name="Serrano A."/>
            <person name="Henrissat B."/>
            <person name="Drula E."/>
            <person name="Hughes K.W."/>
            <person name="Mata J.L."/>
            <person name="Ishikawa N.K."/>
            <person name="Vargas-Isla R."/>
            <person name="Ushijima S."/>
            <person name="Smith C.A."/>
            <person name="Ahrendt S."/>
            <person name="Andreopoulos W."/>
            <person name="He G."/>
            <person name="Labutti K."/>
            <person name="Lipzen A."/>
            <person name="Ng V."/>
            <person name="Sandor L."/>
            <person name="Barry K."/>
            <person name="Martinez A.T."/>
            <person name="Xiao Y."/>
            <person name="Gibbons J.G."/>
            <person name="Terashima K."/>
            <person name="Hibbett D.S."/>
            <person name="Grigoriev I.V."/>
        </authorList>
    </citation>
    <scope>NUCLEOTIDE SEQUENCE</scope>
    <source>
        <strain evidence="3">TFB9207</strain>
    </source>
</reference>
<keyword evidence="1" id="KW-0175">Coiled coil</keyword>
<evidence type="ECO:0000256" key="1">
    <source>
        <dbReference type="SAM" id="Coils"/>
    </source>
</evidence>
<dbReference type="EMBL" id="MU806640">
    <property type="protein sequence ID" value="KAJ3833755.1"/>
    <property type="molecule type" value="Genomic_DNA"/>
</dbReference>
<sequence length="384" mass="42410">MHVPRADHPEFAGSESSSSLTVATPLSQNNQSQLVEDVDYGLTVMASTMLNRDIDFSQPVGTITVADLDRLADLAQDATTTQQQAIVMDDYNLTNIFEGRQNRTITQESQRLQSLSQSAQHHLSLLQNLSSISDLSDVRRILLEAEQAVAVVNADLAKRRRKELQAEVDEAKSVVRRAEELLKTWRALHPDVSPVRLDNSEVAANPMSSHPTSTLIAFSMAFVARVMEGLGRRGSNFLLKTARLFGYSLTYLQQGGPNYQQQAALSSIPDDVRGLEQKFNLDVETTVFAVCPRCNCTYEPTLLPSSSDPSYPSRCTFRSTTVSDPCNEDLVSEGQPIKTFEFYSFLDWFGRFLALPGIGKYSEAFCQQVSSEGPPATCSCSPYA</sequence>
<evidence type="ECO:0000313" key="3">
    <source>
        <dbReference type="EMBL" id="KAJ3833755.1"/>
    </source>
</evidence>
<proteinExistence type="predicted"/>
<feature type="compositionally biased region" description="Polar residues" evidence="2">
    <location>
        <begin position="14"/>
        <end position="24"/>
    </location>
</feature>
<feature type="coiled-coil region" evidence="1">
    <location>
        <begin position="154"/>
        <end position="188"/>
    </location>
</feature>
<comment type="caution">
    <text evidence="3">The sequence shown here is derived from an EMBL/GenBank/DDBJ whole genome shotgun (WGS) entry which is preliminary data.</text>
</comment>
<evidence type="ECO:0000256" key="2">
    <source>
        <dbReference type="SAM" id="MobiDB-lite"/>
    </source>
</evidence>
<protein>
    <submittedName>
        <fullName evidence="3">Uncharacterized protein</fullName>
    </submittedName>
</protein>
<gene>
    <name evidence="3" type="ORF">F5878DRAFT_665383</name>
</gene>
<dbReference type="Proteomes" id="UP001163846">
    <property type="component" value="Unassembled WGS sequence"/>
</dbReference>
<accession>A0AA38P064</accession>
<feature type="compositionally biased region" description="Basic and acidic residues" evidence="2">
    <location>
        <begin position="1"/>
        <end position="10"/>
    </location>
</feature>
<evidence type="ECO:0000313" key="4">
    <source>
        <dbReference type="Proteomes" id="UP001163846"/>
    </source>
</evidence>
<dbReference type="AlphaFoldDB" id="A0AA38P064"/>